<dbReference type="PANTHER" id="PTHR11814">
    <property type="entry name" value="SULFATE TRANSPORTER"/>
    <property type="match status" value="1"/>
</dbReference>
<feature type="transmembrane region" description="Helical" evidence="5">
    <location>
        <begin position="452"/>
        <end position="483"/>
    </location>
</feature>
<evidence type="ECO:0000313" key="7">
    <source>
        <dbReference type="EMBL" id="JAC41077.1"/>
    </source>
</evidence>
<evidence type="ECO:0000256" key="3">
    <source>
        <dbReference type="ARBA" id="ARBA00022989"/>
    </source>
</evidence>
<feature type="transmembrane region" description="Helical" evidence="5">
    <location>
        <begin position="75"/>
        <end position="100"/>
    </location>
</feature>
<organism evidence="7">
    <name type="scientific">Bactrocera dorsalis</name>
    <name type="common">Oriental fruit fly</name>
    <name type="synonym">Dacus dorsalis</name>
    <dbReference type="NCBI Taxonomy" id="27457"/>
    <lineage>
        <taxon>Eukaryota</taxon>
        <taxon>Metazoa</taxon>
        <taxon>Ecdysozoa</taxon>
        <taxon>Arthropoda</taxon>
        <taxon>Hexapoda</taxon>
        <taxon>Insecta</taxon>
        <taxon>Pterygota</taxon>
        <taxon>Neoptera</taxon>
        <taxon>Endopterygota</taxon>
        <taxon>Diptera</taxon>
        <taxon>Brachycera</taxon>
        <taxon>Muscomorpha</taxon>
        <taxon>Tephritoidea</taxon>
        <taxon>Tephritidae</taxon>
        <taxon>Bactrocera</taxon>
        <taxon>Bactrocera</taxon>
    </lineage>
</organism>
<sequence>MTSYDSVDKSAKSQMLPQDATQIIMESAKPFTSDALRRSSTPHTVGGKVKKALRNRLEILNWIGDYNTEWAMSDLIAGITLGLTIIPESIACALLAGLPARYGLCSAFLGSFVYLIFGSINKVIIGPTSLVALVSLQFTVGKPIEFAILLTFLTGVVELIMGSLRVGVIFEFLSVPIIKAFSSATAILVIESQIKVMLGVKYLVSGFIGSVATLLPRLPETNVGDLVMGLFAVCFLLGVAQMEKLADNPKMNPKLSTVLRYLSFSRNTLVVIITGAVSYIWLNEKSTVPYALSANALAGLPNFTIPEFSVETPEKTYTFVDMLAELNVGIIVIPIVGILTNISIGKLTPKGMVDANKELITVGLCNLAGSCVQSMPVSGAFSRYAISNGCGLKTPMANLYLGAIVLLALGFLSPYFNYIPESTLAAILMCSIVTLLDLKLPCRLWRDAKRDFCVWVLCFTVCILCGVEVGLLVSIIVTVLHLLFMWAHPQISVKIEEVNELQYIRITPVGVIYFPAINHLRAKVMKACERVHFSLPVVMDCHKITGIDFTAAQGISKLPDDLSQSETGDGPLLVIHRLGADKQKLIQTSAKLIFCDDDERLCESITQESLKNGNVVLKEQEKSINGVLSETHLDLHY</sequence>
<dbReference type="EMBL" id="GAKP01017876">
    <property type="protein sequence ID" value="JAC41076.1"/>
    <property type="molecule type" value="Transcribed_RNA"/>
</dbReference>
<keyword evidence="2 5" id="KW-0812">Transmembrane</keyword>
<evidence type="ECO:0000256" key="1">
    <source>
        <dbReference type="ARBA" id="ARBA00004141"/>
    </source>
</evidence>
<feature type="transmembrane region" description="Helical" evidence="5">
    <location>
        <begin position="397"/>
        <end position="416"/>
    </location>
</feature>
<dbReference type="OrthoDB" id="288203at2759"/>
<keyword evidence="3 5" id="KW-1133">Transmembrane helix</keyword>
<feature type="transmembrane region" description="Helical" evidence="5">
    <location>
        <begin position="261"/>
        <end position="282"/>
    </location>
</feature>
<evidence type="ECO:0000256" key="4">
    <source>
        <dbReference type="ARBA" id="ARBA00023136"/>
    </source>
</evidence>
<dbReference type="InterPro" id="IPR011547">
    <property type="entry name" value="SLC26A/SulP_dom"/>
</dbReference>
<feature type="domain" description="SLC26A/SulP transporter" evidence="6">
    <location>
        <begin position="73"/>
        <end position="457"/>
    </location>
</feature>
<dbReference type="GO" id="GO:0016020">
    <property type="term" value="C:membrane"/>
    <property type="evidence" value="ECO:0007669"/>
    <property type="project" value="UniProtKB-SubCell"/>
</dbReference>
<feature type="transmembrane region" description="Helical" evidence="5">
    <location>
        <begin position="197"/>
        <end position="215"/>
    </location>
</feature>
<dbReference type="GO" id="GO:0055085">
    <property type="term" value="P:transmembrane transport"/>
    <property type="evidence" value="ECO:0007669"/>
    <property type="project" value="InterPro"/>
</dbReference>
<feature type="transmembrane region" description="Helical" evidence="5">
    <location>
        <begin position="422"/>
        <end position="440"/>
    </location>
</feature>
<name>A0A034VG33_BACDO</name>
<dbReference type="AlphaFoldDB" id="A0A034VG33"/>
<evidence type="ECO:0000259" key="6">
    <source>
        <dbReference type="Pfam" id="PF00916"/>
    </source>
</evidence>
<dbReference type="RefSeq" id="XP_011214206.2">
    <property type="nucleotide sequence ID" value="XM_011215904.4"/>
</dbReference>
<feature type="transmembrane region" description="Helical" evidence="5">
    <location>
        <begin position="112"/>
        <end position="134"/>
    </location>
</feature>
<accession>A0A034VG33</accession>
<proteinExistence type="predicted"/>
<protein>
    <submittedName>
        <fullName evidence="7">Sodium-independent sulfate anion transporter</fullName>
    </submittedName>
</protein>
<feature type="transmembrane region" description="Helical" evidence="5">
    <location>
        <begin position="146"/>
        <end position="166"/>
    </location>
</feature>
<evidence type="ECO:0000256" key="2">
    <source>
        <dbReference type="ARBA" id="ARBA00022692"/>
    </source>
</evidence>
<feature type="transmembrane region" description="Helical" evidence="5">
    <location>
        <begin position="503"/>
        <end position="520"/>
    </location>
</feature>
<feature type="transmembrane region" description="Helical" evidence="5">
    <location>
        <begin position="221"/>
        <end position="240"/>
    </location>
</feature>
<comment type="subcellular location">
    <subcellularLocation>
        <location evidence="1">Membrane</location>
        <topology evidence="1">Multi-pass membrane protein</topology>
    </subcellularLocation>
</comment>
<dbReference type="EMBL" id="GAKP01017875">
    <property type="protein sequence ID" value="JAC41077.1"/>
    <property type="molecule type" value="Transcribed_RNA"/>
</dbReference>
<gene>
    <name evidence="7" type="primary">S2611</name>
</gene>
<evidence type="ECO:0000256" key="5">
    <source>
        <dbReference type="SAM" id="Phobius"/>
    </source>
</evidence>
<feature type="transmembrane region" description="Helical" evidence="5">
    <location>
        <begin position="326"/>
        <end position="344"/>
    </location>
</feature>
<dbReference type="InterPro" id="IPR001902">
    <property type="entry name" value="SLC26A/SulP_fam"/>
</dbReference>
<dbReference type="GeneID" id="105233747"/>
<keyword evidence="4 5" id="KW-0472">Membrane</keyword>
<reference evidence="7" key="1">
    <citation type="journal article" date="2014" name="BMC Genomics">
        <title>Characterizing the developmental transcriptome of the oriental fruit fly, Bactrocera dorsalis (Diptera: Tephritidae) through comparative genomic analysis with Drosophila melanogaster utilizing modENCODE datasets.</title>
        <authorList>
            <person name="Geib S.M."/>
            <person name="Calla B."/>
            <person name="Hall B."/>
            <person name="Hou S."/>
            <person name="Manoukis N.C."/>
        </authorList>
    </citation>
    <scope>NUCLEOTIDE SEQUENCE</scope>
    <source>
        <strain evidence="7">Punador</strain>
    </source>
</reference>
<feature type="transmembrane region" description="Helical" evidence="5">
    <location>
        <begin position="172"/>
        <end position="190"/>
    </location>
</feature>
<dbReference type="KEGG" id="bdr:105233747"/>
<dbReference type="Pfam" id="PF00916">
    <property type="entry name" value="Sulfate_transp"/>
    <property type="match status" value="1"/>
</dbReference>